<feature type="domain" description="Peptidase S24/S26A/S26B/S26C" evidence="14">
    <location>
        <begin position="94"/>
        <end position="207"/>
    </location>
</feature>
<dbReference type="InterPro" id="IPR006200">
    <property type="entry name" value="LexA"/>
</dbReference>
<keyword evidence="11 12" id="KW-0742">SOS response</keyword>
<dbReference type="InterPro" id="IPR006197">
    <property type="entry name" value="Peptidase_S24_LexA"/>
</dbReference>
<dbReference type="Pfam" id="PF01726">
    <property type="entry name" value="LexA_DNA_bind"/>
    <property type="match status" value="1"/>
</dbReference>
<dbReference type="GO" id="GO:0006281">
    <property type="term" value="P:DNA repair"/>
    <property type="evidence" value="ECO:0007669"/>
    <property type="project" value="UniProtKB-UniRule"/>
</dbReference>
<evidence type="ECO:0000313" key="16">
    <source>
        <dbReference type="EMBL" id="HFK98322.1"/>
    </source>
</evidence>
<dbReference type="InterPro" id="IPR039418">
    <property type="entry name" value="LexA-like"/>
</dbReference>
<reference evidence="16" key="1">
    <citation type="journal article" date="2020" name="mSystems">
        <title>Genome- and Community-Level Interaction Insights into Carbon Utilization and Element Cycling Functions of Hydrothermarchaeota in Hydrothermal Sediment.</title>
        <authorList>
            <person name="Zhou Z."/>
            <person name="Liu Y."/>
            <person name="Xu W."/>
            <person name="Pan J."/>
            <person name="Luo Z.H."/>
            <person name="Li M."/>
        </authorList>
    </citation>
    <scope>NUCLEOTIDE SEQUENCE [LARGE SCALE GENOMIC DNA]</scope>
    <source>
        <strain evidence="16">SpSt-456</strain>
    </source>
</reference>
<dbReference type="GO" id="GO:0045892">
    <property type="term" value="P:negative regulation of DNA-templated transcription"/>
    <property type="evidence" value="ECO:0007669"/>
    <property type="project" value="UniProtKB-UniRule"/>
</dbReference>
<protein>
    <recommendedName>
        <fullName evidence="12">LexA repressor</fullName>
        <ecNumber evidence="12">3.4.21.88</ecNumber>
    </recommendedName>
</protein>
<dbReference type="InterPro" id="IPR036388">
    <property type="entry name" value="WH-like_DNA-bd_sf"/>
</dbReference>
<accession>A0A832A613</accession>
<keyword evidence="7 12" id="KW-0805">Transcription regulation</keyword>
<keyword evidence="9 12" id="KW-0804">Transcription</keyword>
<sequence length="219" mass="24192">MFFGKEKVHEFGRSSMQLSPAQKRVHDFLLTYMAVHGHAPSYEEIRKHLGFRSLNAVYKHIKQLEQRGYVRSLGKNRKRALELVELRSGGTSIPFLGVVAAGTPIEAVEVPETVDVPESLLAGGEHFALRVRGDSMIEEGIREGDILIVKKQPTAENGQTVVALVNGEATVKRFFLHGAAVELRPANSAMASLRVPAEKVEILGVVVGLVRHYRHRLGL</sequence>
<organism evidence="16">
    <name type="scientific">Desulfacinum infernum</name>
    <dbReference type="NCBI Taxonomy" id="35837"/>
    <lineage>
        <taxon>Bacteria</taxon>
        <taxon>Pseudomonadati</taxon>
        <taxon>Thermodesulfobacteriota</taxon>
        <taxon>Syntrophobacteria</taxon>
        <taxon>Syntrophobacterales</taxon>
        <taxon>Syntrophobacteraceae</taxon>
        <taxon>Desulfacinum</taxon>
    </lineage>
</organism>
<comment type="caution">
    <text evidence="16">The sequence shown here is derived from an EMBL/GenBank/DDBJ whole genome shotgun (WGS) entry which is preliminary data.</text>
</comment>
<dbReference type="GO" id="GO:0006508">
    <property type="term" value="P:proteolysis"/>
    <property type="evidence" value="ECO:0007669"/>
    <property type="project" value="InterPro"/>
</dbReference>
<evidence type="ECO:0000256" key="5">
    <source>
        <dbReference type="ARBA" id="ARBA00022801"/>
    </source>
</evidence>
<dbReference type="CDD" id="cd06529">
    <property type="entry name" value="S24_LexA-like"/>
    <property type="match status" value="1"/>
</dbReference>
<evidence type="ECO:0000256" key="10">
    <source>
        <dbReference type="ARBA" id="ARBA00023204"/>
    </source>
</evidence>
<evidence type="ECO:0000256" key="1">
    <source>
        <dbReference type="ARBA" id="ARBA00007484"/>
    </source>
</evidence>
<feature type="DNA-binding region" description="H-T-H motif" evidence="12">
    <location>
        <begin position="42"/>
        <end position="62"/>
    </location>
</feature>
<comment type="catalytic activity">
    <reaction evidence="12">
        <text>Hydrolysis of Ala-|-Gly bond in repressor LexA.</text>
        <dbReference type="EC" id="3.4.21.88"/>
    </reaction>
</comment>
<dbReference type="InterPro" id="IPR050077">
    <property type="entry name" value="LexA_repressor"/>
</dbReference>
<dbReference type="GO" id="GO:0009432">
    <property type="term" value="P:SOS response"/>
    <property type="evidence" value="ECO:0007669"/>
    <property type="project" value="UniProtKB-UniRule"/>
</dbReference>
<feature type="domain" description="LexA repressor DNA-binding" evidence="15">
    <location>
        <begin position="17"/>
        <end position="72"/>
    </location>
</feature>
<proteinExistence type="inferred from homology"/>
<evidence type="ECO:0000256" key="3">
    <source>
        <dbReference type="ARBA" id="ARBA00022705"/>
    </source>
</evidence>
<dbReference type="InterPro" id="IPR036390">
    <property type="entry name" value="WH_DNA-bd_sf"/>
</dbReference>
<evidence type="ECO:0000256" key="7">
    <source>
        <dbReference type="ARBA" id="ARBA00023015"/>
    </source>
</evidence>
<dbReference type="InterPro" id="IPR015927">
    <property type="entry name" value="Peptidase_S24_S26A/B/C"/>
</dbReference>
<keyword evidence="10 12" id="KW-0234">DNA repair</keyword>
<dbReference type="InterPro" id="IPR006199">
    <property type="entry name" value="LexA_DNA-bd_dom"/>
</dbReference>
<keyword evidence="4 12" id="KW-0227">DNA damage</keyword>
<evidence type="ECO:0000256" key="4">
    <source>
        <dbReference type="ARBA" id="ARBA00022763"/>
    </source>
</evidence>
<evidence type="ECO:0000256" key="2">
    <source>
        <dbReference type="ARBA" id="ARBA00022491"/>
    </source>
</evidence>
<dbReference type="PANTHER" id="PTHR33516:SF2">
    <property type="entry name" value="LEXA REPRESSOR-RELATED"/>
    <property type="match status" value="1"/>
</dbReference>
<keyword evidence="2 12" id="KW-0678">Repressor</keyword>
<comment type="subunit">
    <text evidence="12">Homodimer.</text>
</comment>
<comment type="function">
    <text evidence="12">Represses a number of genes involved in the response to DNA damage (SOS response), including recA and lexA. In the presence of single-stranded DNA, RecA interacts with LexA causing an autocatalytic cleavage which disrupts the DNA-binding part of LexA, leading to derepression of the SOS regulon and eventually DNA repair.</text>
</comment>
<dbReference type="SUPFAM" id="SSF51306">
    <property type="entry name" value="LexA/Signal peptidase"/>
    <property type="match status" value="1"/>
</dbReference>
<evidence type="ECO:0000259" key="14">
    <source>
        <dbReference type="Pfam" id="PF00717"/>
    </source>
</evidence>
<dbReference type="PRINTS" id="PR00726">
    <property type="entry name" value="LEXASERPTASE"/>
</dbReference>
<keyword evidence="3 12" id="KW-0235">DNA replication</keyword>
<dbReference type="Pfam" id="PF00717">
    <property type="entry name" value="Peptidase_S24"/>
    <property type="match status" value="1"/>
</dbReference>
<dbReference type="GO" id="GO:0006260">
    <property type="term" value="P:DNA replication"/>
    <property type="evidence" value="ECO:0007669"/>
    <property type="project" value="UniProtKB-UniRule"/>
</dbReference>
<evidence type="ECO:0000256" key="12">
    <source>
        <dbReference type="HAMAP-Rule" id="MF_00015"/>
    </source>
</evidence>
<keyword evidence="5 12" id="KW-0378">Hydrolase</keyword>
<dbReference type="NCBIfam" id="TIGR00498">
    <property type="entry name" value="lexA"/>
    <property type="match status" value="1"/>
</dbReference>
<gene>
    <name evidence="12 16" type="primary">lexA</name>
    <name evidence="16" type="ORF">ENS06_13505</name>
</gene>
<dbReference type="EC" id="3.4.21.88" evidence="12"/>
<feature type="active site" description="For autocatalytic cleavage activity" evidence="12">
    <location>
        <position position="172"/>
    </location>
</feature>
<feature type="active site" description="For autocatalytic cleavage activity" evidence="12">
    <location>
        <position position="135"/>
    </location>
</feature>
<dbReference type="HAMAP" id="MF_00015">
    <property type="entry name" value="LexA"/>
    <property type="match status" value="1"/>
</dbReference>
<name>A0A832A613_9BACT</name>
<dbReference type="Gene3D" id="1.10.10.10">
    <property type="entry name" value="Winged helix-like DNA-binding domain superfamily/Winged helix DNA-binding domain"/>
    <property type="match status" value="1"/>
</dbReference>
<evidence type="ECO:0000259" key="15">
    <source>
        <dbReference type="Pfam" id="PF01726"/>
    </source>
</evidence>
<keyword evidence="6 12" id="KW-0068">Autocatalytic cleavage</keyword>
<dbReference type="FunFam" id="2.10.109.10:FF:000001">
    <property type="entry name" value="LexA repressor"/>
    <property type="match status" value="1"/>
</dbReference>
<feature type="site" description="Cleavage; by autolysis" evidence="12">
    <location>
        <begin position="101"/>
        <end position="102"/>
    </location>
</feature>
<comment type="similarity">
    <text evidence="1 12 13">Belongs to the peptidase S24 family.</text>
</comment>
<keyword evidence="8 12" id="KW-0238">DNA-binding</keyword>
<evidence type="ECO:0000256" key="13">
    <source>
        <dbReference type="RuleBase" id="RU003991"/>
    </source>
</evidence>
<evidence type="ECO:0000256" key="6">
    <source>
        <dbReference type="ARBA" id="ARBA00022813"/>
    </source>
</evidence>
<dbReference type="AlphaFoldDB" id="A0A832A613"/>
<dbReference type="Gene3D" id="2.10.109.10">
    <property type="entry name" value="Umud Fragment, subunit A"/>
    <property type="match status" value="1"/>
</dbReference>
<evidence type="ECO:0000256" key="8">
    <source>
        <dbReference type="ARBA" id="ARBA00023125"/>
    </source>
</evidence>
<dbReference type="PANTHER" id="PTHR33516">
    <property type="entry name" value="LEXA REPRESSOR"/>
    <property type="match status" value="1"/>
</dbReference>
<dbReference type="EMBL" id="DSTK01000039">
    <property type="protein sequence ID" value="HFK98322.1"/>
    <property type="molecule type" value="Genomic_DNA"/>
</dbReference>
<dbReference type="InterPro" id="IPR036286">
    <property type="entry name" value="LexA/Signal_pep-like_sf"/>
</dbReference>
<evidence type="ECO:0000256" key="9">
    <source>
        <dbReference type="ARBA" id="ARBA00023163"/>
    </source>
</evidence>
<dbReference type="GO" id="GO:0003677">
    <property type="term" value="F:DNA binding"/>
    <property type="evidence" value="ECO:0007669"/>
    <property type="project" value="UniProtKB-UniRule"/>
</dbReference>
<dbReference type="GO" id="GO:0004252">
    <property type="term" value="F:serine-type endopeptidase activity"/>
    <property type="evidence" value="ECO:0007669"/>
    <property type="project" value="UniProtKB-UniRule"/>
</dbReference>
<dbReference type="SUPFAM" id="SSF46785">
    <property type="entry name" value="Winged helix' DNA-binding domain"/>
    <property type="match status" value="1"/>
</dbReference>
<evidence type="ECO:0000256" key="11">
    <source>
        <dbReference type="ARBA" id="ARBA00023236"/>
    </source>
</evidence>